<proteinExistence type="predicted"/>
<keyword evidence="1" id="KW-1185">Reference proteome</keyword>
<name>A0A6J0NNG8_RAPSA</name>
<dbReference type="SMART" id="SM00452">
    <property type="entry name" value="STI"/>
    <property type="match status" value="1"/>
</dbReference>
<organism evidence="1 2">
    <name type="scientific">Raphanus sativus</name>
    <name type="common">Radish</name>
    <name type="synonym">Raphanus raphanistrum var. sativus</name>
    <dbReference type="NCBI Taxonomy" id="3726"/>
    <lineage>
        <taxon>Eukaryota</taxon>
        <taxon>Viridiplantae</taxon>
        <taxon>Streptophyta</taxon>
        <taxon>Embryophyta</taxon>
        <taxon>Tracheophyta</taxon>
        <taxon>Spermatophyta</taxon>
        <taxon>Magnoliopsida</taxon>
        <taxon>eudicotyledons</taxon>
        <taxon>Gunneridae</taxon>
        <taxon>Pentapetalae</taxon>
        <taxon>rosids</taxon>
        <taxon>malvids</taxon>
        <taxon>Brassicales</taxon>
        <taxon>Brassicaceae</taxon>
        <taxon>Brassiceae</taxon>
        <taxon>Raphanus</taxon>
    </lineage>
</organism>
<dbReference type="PRINTS" id="PR00291">
    <property type="entry name" value="KUNITZINHBTR"/>
</dbReference>
<dbReference type="InterPro" id="IPR002160">
    <property type="entry name" value="Prot_inh_Kunz-lg"/>
</dbReference>
<dbReference type="InterPro" id="IPR011065">
    <property type="entry name" value="Kunitz_inhibitor_STI-like_sf"/>
</dbReference>
<dbReference type="GO" id="GO:0004866">
    <property type="term" value="F:endopeptidase inhibitor activity"/>
    <property type="evidence" value="ECO:0007669"/>
    <property type="project" value="InterPro"/>
</dbReference>
<evidence type="ECO:0000313" key="1">
    <source>
        <dbReference type="Proteomes" id="UP000504610"/>
    </source>
</evidence>
<dbReference type="Gene3D" id="2.80.10.50">
    <property type="match status" value="1"/>
</dbReference>
<dbReference type="GeneID" id="108856885"/>
<dbReference type="AlphaFoldDB" id="A0A6J0NNG8"/>
<protein>
    <submittedName>
        <fullName evidence="2">Kunitz trypsin inhibitor 4-like</fullName>
    </submittedName>
</protein>
<dbReference type="PROSITE" id="PS00283">
    <property type="entry name" value="SOYBEAN_KUNITZ"/>
    <property type="match status" value="1"/>
</dbReference>
<dbReference type="OrthoDB" id="1751999at2759"/>
<reference evidence="2" key="2">
    <citation type="submission" date="2025-08" db="UniProtKB">
        <authorList>
            <consortium name="RefSeq"/>
        </authorList>
    </citation>
    <scope>IDENTIFICATION</scope>
    <source>
        <tissue evidence="2">Leaf</tissue>
    </source>
</reference>
<dbReference type="Proteomes" id="UP000504610">
    <property type="component" value="Chromosome 1"/>
</dbReference>
<dbReference type="CDD" id="cd23366">
    <property type="entry name" value="beta-trefoil_STI_AtTPI-like"/>
    <property type="match status" value="1"/>
</dbReference>
<dbReference type="KEGG" id="rsz:108856885"/>
<accession>A0A6J0NNG8</accession>
<dbReference type="PANTHER" id="PTHR33107:SF83">
    <property type="entry name" value="(RAPE) HYPOTHETICAL PROTEIN"/>
    <property type="match status" value="1"/>
</dbReference>
<dbReference type="PANTHER" id="PTHR33107">
    <property type="entry name" value="KUNITZ TRYPSIN INHIBITOR 2"/>
    <property type="match status" value="1"/>
</dbReference>
<sequence length="209" mass="23147">MAINDLWNERFHRAVLAATANAGGPIYDTDGDVIIGGSYYVLPRIWGAAGGGLNLAPRGDNQCPLFIGQEPSEVNKGIPVRFSNWRSRVRFVPESMNLNIKMDVKATVCVQSTYWWVTAAESHFRTMFVTAGRKPEHGEDSANSFFQIKKIGDNLSGYKIAFCPEDKDCINVGIKVDRSGVRRLVLSSTPFEVVFEKATYTSSKTMSNV</sequence>
<dbReference type="RefSeq" id="XP_018486292.2">
    <property type="nucleotide sequence ID" value="XM_018630790.2"/>
</dbReference>
<dbReference type="Pfam" id="PF00197">
    <property type="entry name" value="Kunitz_legume"/>
    <property type="match status" value="1"/>
</dbReference>
<reference evidence="1" key="1">
    <citation type="journal article" date="2019" name="Database">
        <title>The radish genome database (RadishGD): an integrated information resource for radish genomics.</title>
        <authorList>
            <person name="Yu H.J."/>
            <person name="Baek S."/>
            <person name="Lee Y.J."/>
            <person name="Cho A."/>
            <person name="Mun J.H."/>
        </authorList>
    </citation>
    <scope>NUCLEOTIDE SEQUENCE [LARGE SCALE GENOMIC DNA]</scope>
    <source>
        <strain evidence="1">cv. WK10039</strain>
    </source>
</reference>
<dbReference type="SUPFAM" id="SSF50386">
    <property type="entry name" value="STI-like"/>
    <property type="match status" value="1"/>
</dbReference>
<evidence type="ECO:0000313" key="2">
    <source>
        <dbReference type="RefSeq" id="XP_018486292.2"/>
    </source>
</evidence>
<gene>
    <name evidence="2" type="primary">LOC108856885</name>
</gene>